<organism evidence="4 5">
    <name type="scientific">Roseiterribacter gracilis</name>
    <dbReference type="NCBI Taxonomy" id="2812848"/>
    <lineage>
        <taxon>Bacteria</taxon>
        <taxon>Pseudomonadati</taxon>
        <taxon>Pseudomonadota</taxon>
        <taxon>Alphaproteobacteria</taxon>
        <taxon>Rhodospirillales</taxon>
        <taxon>Roseiterribacteraceae</taxon>
        <taxon>Roseiterribacter</taxon>
    </lineage>
</organism>
<name>A0A8S8XA06_9PROT</name>
<dbReference type="Pfam" id="PF01464">
    <property type="entry name" value="SLT"/>
    <property type="match status" value="1"/>
</dbReference>
<comment type="caution">
    <text evidence="4">The sequence shown here is derived from an EMBL/GenBank/DDBJ whole genome shotgun (WGS) entry which is preliminary data.</text>
</comment>
<keyword evidence="5" id="KW-1185">Reference proteome</keyword>
<accession>A0A8S8XA06</accession>
<protein>
    <submittedName>
        <fullName evidence="4">Lytic transglycosylase</fullName>
    </submittedName>
</protein>
<reference evidence="4" key="1">
    <citation type="submission" date="2021-02" db="EMBL/GenBank/DDBJ databases">
        <title>Genome sequence of Rhodospirillales sp. strain TMPK1 isolated from soil.</title>
        <authorList>
            <person name="Nakai R."/>
            <person name="Kusada H."/>
            <person name="Tamaki H."/>
        </authorList>
    </citation>
    <scope>NUCLEOTIDE SEQUENCE</scope>
    <source>
        <strain evidence="4">TMPK1</strain>
    </source>
</reference>
<feature type="chain" id="PRO_5035925649" evidence="2">
    <location>
        <begin position="21"/>
        <end position="184"/>
    </location>
</feature>
<dbReference type="Proteomes" id="UP000681075">
    <property type="component" value="Unassembled WGS sequence"/>
</dbReference>
<sequence>MKVVTAILLATMLLAGTAQAEPRCEAHIERASRHYGIPAGILLGIAMVESNFRLRPHPWTIAFLDGSPSIYAPSLDAARPYLRRADGKPRTDISIGCMQLNMAWHLKRVRTPEWGIDPEVNVWYAAAYLRELYDRRKSWTRAVIDYNGDTDPAARIRYACAVDSWMRRVYRLPVSEQRKAVCSV</sequence>
<gene>
    <name evidence="4" type="ORF">TMPK1_25300</name>
</gene>
<evidence type="ECO:0000313" key="4">
    <source>
        <dbReference type="EMBL" id="GIL40293.1"/>
    </source>
</evidence>
<evidence type="ECO:0000256" key="1">
    <source>
        <dbReference type="ARBA" id="ARBA00009387"/>
    </source>
</evidence>
<dbReference type="RefSeq" id="WP_420243397.1">
    <property type="nucleotide sequence ID" value="NZ_BOPV01000001.1"/>
</dbReference>
<keyword evidence="2" id="KW-0732">Signal</keyword>
<proteinExistence type="inferred from homology"/>
<evidence type="ECO:0000313" key="5">
    <source>
        <dbReference type="Proteomes" id="UP000681075"/>
    </source>
</evidence>
<comment type="similarity">
    <text evidence="1">Belongs to the virb1 family.</text>
</comment>
<dbReference type="EMBL" id="BOPV01000001">
    <property type="protein sequence ID" value="GIL40293.1"/>
    <property type="molecule type" value="Genomic_DNA"/>
</dbReference>
<dbReference type="AlphaFoldDB" id="A0A8S8XA06"/>
<dbReference type="Gene3D" id="1.10.530.10">
    <property type="match status" value="1"/>
</dbReference>
<dbReference type="SUPFAM" id="SSF53955">
    <property type="entry name" value="Lysozyme-like"/>
    <property type="match status" value="1"/>
</dbReference>
<feature type="signal peptide" evidence="2">
    <location>
        <begin position="1"/>
        <end position="20"/>
    </location>
</feature>
<feature type="domain" description="Transglycosylase SLT" evidence="3">
    <location>
        <begin position="28"/>
        <end position="148"/>
    </location>
</feature>
<evidence type="ECO:0000256" key="2">
    <source>
        <dbReference type="SAM" id="SignalP"/>
    </source>
</evidence>
<evidence type="ECO:0000259" key="3">
    <source>
        <dbReference type="Pfam" id="PF01464"/>
    </source>
</evidence>
<dbReference type="InterPro" id="IPR008258">
    <property type="entry name" value="Transglycosylase_SLT_dom_1"/>
</dbReference>
<dbReference type="InterPro" id="IPR023346">
    <property type="entry name" value="Lysozyme-like_dom_sf"/>
</dbReference>